<dbReference type="OrthoDB" id="435881at2759"/>
<dbReference type="CDD" id="cd12148">
    <property type="entry name" value="fungal_TF_MHR"/>
    <property type="match status" value="1"/>
</dbReference>
<sequence length="703" mass="78751">MSAQEDRRRTKVLSCSSCRNRKIKCDKAQPICTQCTSFGFECAYPSRKPTRRAPRLRQTELLDRISRLETIVGKADPEKLRQLDQEFKASRGGDIAAPAEGVQNPETQAAPVHGVEKRYLSGEFWGHLCTEIEGIRQVLDQPSDDDDDDDEGDSPESVEAASSSTLAGASGFSLGNPSHHESGPLQHPPPEMMSRLWAIYTRNVDPLMKVLHCPTIARLLQAYTESPSPRPFDPPTNAVIFAIYFCAVTCLRPEDCLEKLGESRDVLSTRYRINVEQALAEADYLNSNELETLQALALYTAILRCYSHDRSSWVVTALLIRIAQGQGIHRDGEGRRFTPYVAEMRRRLWYFIIVIDVRGSEDRGSDAIMSRVDYSTRMPTHIDDDDFGPNSTGPLIPKSTPADNVILMCTATCSSIFGLMTHPHTNALGETPNFVYTEDDLITHIRHLEESFIHTAVTTHLPSVYASEIARVVILKMWLNIQYPFTTAMAPIRRVSRETMLRTSLSLMDLRQRMTSGAWGDRYAWWTDTYVQWHPLAVTLAELCVQTEGELVDRAWEVVDRNFPASRDHIADSAGGSLWRPIKKLLKKAKSARAEALMKKLSITEAPPVIFPAESIEPIPVSLPDDNQTTGFQASTDVLAQLYDTTTMMDPSFLFEYPPDPLMMDLGTDMGQTGPLEWSMWTEFLNDTQLDESPGGSGTAYST</sequence>
<dbReference type="PANTHER" id="PTHR31001:SF50">
    <property type="entry name" value="ZN(II)2CYS6 TRANSCRIPTION FACTOR (EUROFUNG)"/>
    <property type="match status" value="1"/>
</dbReference>
<evidence type="ECO:0000313" key="6">
    <source>
        <dbReference type="EMBL" id="KAF7543833.1"/>
    </source>
</evidence>
<dbReference type="PANTHER" id="PTHR31001">
    <property type="entry name" value="UNCHARACTERIZED TRANSCRIPTIONAL REGULATORY PROTEIN"/>
    <property type="match status" value="1"/>
</dbReference>
<dbReference type="SUPFAM" id="SSF57701">
    <property type="entry name" value="Zn2/Cys6 DNA-binding domain"/>
    <property type="match status" value="1"/>
</dbReference>
<evidence type="ECO:0000256" key="2">
    <source>
        <dbReference type="ARBA" id="ARBA00022723"/>
    </source>
</evidence>
<dbReference type="GO" id="GO:0006351">
    <property type="term" value="P:DNA-templated transcription"/>
    <property type="evidence" value="ECO:0007669"/>
    <property type="project" value="InterPro"/>
</dbReference>
<evidence type="ECO:0000313" key="7">
    <source>
        <dbReference type="Proteomes" id="UP000722485"/>
    </source>
</evidence>
<dbReference type="SMART" id="SM00066">
    <property type="entry name" value="GAL4"/>
    <property type="match status" value="1"/>
</dbReference>
<dbReference type="GO" id="GO:0008270">
    <property type="term" value="F:zinc ion binding"/>
    <property type="evidence" value="ECO:0007669"/>
    <property type="project" value="InterPro"/>
</dbReference>
<keyword evidence="3" id="KW-0539">Nucleus</keyword>
<dbReference type="InterPro" id="IPR050613">
    <property type="entry name" value="Sec_Metabolite_Reg"/>
</dbReference>
<dbReference type="Proteomes" id="UP000722485">
    <property type="component" value="Unassembled WGS sequence"/>
</dbReference>
<dbReference type="InterPro" id="IPR007219">
    <property type="entry name" value="XnlR_reg_dom"/>
</dbReference>
<comment type="subcellular location">
    <subcellularLocation>
        <location evidence="1">Nucleus</location>
    </subcellularLocation>
</comment>
<dbReference type="InterPro" id="IPR036864">
    <property type="entry name" value="Zn2-C6_fun-type_DNA-bd_sf"/>
</dbReference>
<proteinExistence type="predicted"/>
<reference evidence="6" key="1">
    <citation type="submission" date="2020-03" db="EMBL/GenBank/DDBJ databases">
        <title>Draft Genome Sequence of Cylindrodendrum hubeiense.</title>
        <authorList>
            <person name="Buettner E."/>
            <person name="Kellner H."/>
        </authorList>
    </citation>
    <scope>NUCLEOTIDE SEQUENCE</scope>
    <source>
        <strain evidence="6">IHI 201604</strain>
    </source>
</reference>
<protein>
    <recommendedName>
        <fullName evidence="5">Zn(2)-C6 fungal-type domain-containing protein</fullName>
    </recommendedName>
</protein>
<organism evidence="6 7">
    <name type="scientific">Cylindrodendrum hubeiense</name>
    <dbReference type="NCBI Taxonomy" id="595255"/>
    <lineage>
        <taxon>Eukaryota</taxon>
        <taxon>Fungi</taxon>
        <taxon>Dikarya</taxon>
        <taxon>Ascomycota</taxon>
        <taxon>Pezizomycotina</taxon>
        <taxon>Sordariomycetes</taxon>
        <taxon>Hypocreomycetidae</taxon>
        <taxon>Hypocreales</taxon>
        <taxon>Nectriaceae</taxon>
        <taxon>Cylindrodendrum</taxon>
    </lineage>
</organism>
<gene>
    <name evidence="6" type="ORF">G7Z17_g10431</name>
</gene>
<dbReference type="EMBL" id="JAANBB010000339">
    <property type="protein sequence ID" value="KAF7543833.1"/>
    <property type="molecule type" value="Genomic_DNA"/>
</dbReference>
<dbReference type="PROSITE" id="PS50048">
    <property type="entry name" value="ZN2_CY6_FUNGAL_2"/>
    <property type="match status" value="1"/>
</dbReference>
<dbReference type="AlphaFoldDB" id="A0A9P5H4W1"/>
<evidence type="ECO:0000256" key="4">
    <source>
        <dbReference type="SAM" id="MobiDB-lite"/>
    </source>
</evidence>
<feature type="compositionally biased region" description="Acidic residues" evidence="4">
    <location>
        <begin position="142"/>
        <end position="156"/>
    </location>
</feature>
<evidence type="ECO:0000256" key="3">
    <source>
        <dbReference type="ARBA" id="ARBA00023242"/>
    </source>
</evidence>
<dbReference type="CDD" id="cd00067">
    <property type="entry name" value="GAL4"/>
    <property type="match status" value="1"/>
</dbReference>
<dbReference type="Pfam" id="PF00172">
    <property type="entry name" value="Zn_clus"/>
    <property type="match status" value="1"/>
</dbReference>
<dbReference type="Pfam" id="PF04082">
    <property type="entry name" value="Fungal_trans"/>
    <property type="match status" value="1"/>
</dbReference>
<dbReference type="GO" id="GO:0000981">
    <property type="term" value="F:DNA-binding transcription factor activity, RNA polymerase II-specific"/>
    <property type="evidence" value="ECO:0007669"/>
    <property type="project" value="InterPro"/>
</dbReference>
<comment type="caution">
    <text evidence="6">The sequence shown here is derived from an EMBL/GenBank/DDBJ whole genome shotgun (WGS) entry which is preliminary data.</text>
</comment>
<dbReference type="Gene3D" id="4.10.240.10">
    <property type="entry name" value="Zn(2)-C6 fungal-type DNA-binding domain"/>
    <property type="match status" value="1"/>
</dbReference>
<dbReference type="SMART" id="SM00906">
    <property type="entry name" value="Fungal_trans"/>
    <property type="match status" value="1"/>
</dbReference>
<dbReference type="GO" id="GO:0005634">
    <property type="term" value="C:nucleus"/>
    <property type="evidence" value="ECO:0007669"/>
    <property type="project" value="UniProtKB-SubCell"/>
</dbReference>
<keyword evidence="7" id="KW-1185">Reference proteome</keyword>
<accession>A0A9P5H4W1</accession>
<dbReference type="GO" id="GO:0003677">
    <property type="term" value="F:DNA binding"/>
    <property type="evidence" value="ECO:0007669"/>
    <property type="project" value="InterPro"/>
</dbReference>
<keyword evidence="2" id="KW-0479">Metal-binding</keyword>
<feature type="region of interest" description="Disordered" evidence="4">
    <location>
        <begin position="140"/>
        <end position="189"/>
    </location>
</feature>
<evidence type="ECO:0000259" key="5">
    <source>
        <dbReference type="PROSITE" id="PS50048"/>
    </source>
</evidence>
<dbReference type="PROSITE" id="PS00463">
    <property type="entry name" value="ZN2_CY6_FUNGAL_1"/>
    <property type="match status" value="1"/>
</dbReference>
<feature type="compositionally biased region" description="Low complexity" evidence="4">
    <location>
        <begin position="160"/>
        <end position="175"/>
    </location>
</feature>
<dbReference type="InterPro" id="IPR001138">
    <property type="entry name" value="Zn2Cys6_DnaBD"/>
</dbReference>
<feature type="domain" description="Zn(2)-C6 fungal-type" evidence="5">
    <location>
        <begin position="14"/>
        <end position="44"/>
    </location>
</feature>
<evidence type="ECO:0000256" key="1">
    <source>
        <dbReference type="ARBA" id="ARBA00004123"/>
    </source>
</evidence>
<name>A0A9P5H4W1_9HYPO</name>